<gene>
    <name evidence="1" type="ORF">S01H1_77291</name>
</gene>
<accession>X0YTI9</accession>
<dbReference type="EMBL" id="BARS01051936">
    <property type="protein sequence ID" value="GAG50052.1"/>
    <property type="molecule type" value="Genomic_DNA"/>
</dbReference>
<reference evidence="1" key="1">
    <citation type="journal article" date="2014" name="Front. Microbiol.">
        <title>High frequency of phylogenetically diverse reductive dehalogenase-homologous genes in deep subseafloor sedimentary metagenomes.</title>
        <authorList>
            <person name="Kawai M."/>
            <person name="Futagami T."/>
            <person name="Toyoda A."/>
            <person name="Takaki Y."/>
            <person name="Nishi S."/>
            <person name="Hori S."/>
            <person name="Arai W."/>
            <person name="Tsubouchi T."/>
            <person name="Morono Y."/>
            <person name="Uchiyama I."/>
            <person name="Ito T."/>
            <person name="Fujiyama A."/>
            <person name="Inagaki F."/>
            <person name="Takami H."/>
        </authorList>
    </citation>
    <scope>NUCLEOTIDE SEQUENCE</scope>
    <source>
        <strain evidence="1">Expedition CK06-06</strain>
    </source>
</reference>
<proteinExistence type="predicted"/>
<dbReference type="AlphaFoldDB" id="X0YTI9"/>
<evidence type="ECO:0000313" key="1">
    <source>
        <dbReference type="EMBL" id="GAG50052.1"/>
    </source>
</evidence>
<comment type="caution">
    <text evidence="1">The sequence shown here is derived from an EMBL/GenBank/DDBJ whole genome shotgun (WGS) entry which is preliminary data.</text>
</comment>
<protein>
    <submittedName>
        <fullName evidence="1">Uncharacterized protein</fullName>
    </submittedName>
</protein>
<sequence length="70" mass="7865">MDNLELQKLKKLYPNFFKGFPANLMDLIASEKTASQISEICLKNGITEEKTVEQVAYYATSVLLGNLPIK</sequence>
<organism evidence="1">
    <name type="scientific">marine sediment metagenome</name>
    <dbReference type="NCBI Taxonomy" id="412755"/>
    <lineage>
        <taxon>unclassified sequences</taxon>
        <taxon>metagenomes</taxon>
        <taxon>ecological metagenomes</taxon>
    </lineage>
</organism>
<name>X0YTI9_9ZZZZ</name>
<feature type="non-terminal residue" evidence="1">
    <location>
        <position position="70"/>
    </location>
</feature>